<evidence type="ECO:0000313" key="1">
    <source>
        <dbReference type="EMBL" id="VUD38072.1"/>
    </source>
</evidence>
<protein>
    <submittedName>
        <fullName evidence="1">AAA-like domain</fullName>
    </submittedName>
</protein>
<organism evidence="1">
    <name type="scientific">Escherichia coli</name>
    <dbReference type="NCBI Taxonomy" id="562"/>
    <lineage>
        <taxon>Bacteria</taxon>
        <taxon>Pseudomonadati</taxon>
        <taxon>Pseudomonadota</taxon>
        <taxon>Gammaproteobacteria</taxon>
        <taxon>Enterobacterales</taxon>
        <taxon>Enterobacteriaceae</taxon>
        <taxon>Escherichia</taxon>
    </lineage>
</organism>
<proteinExistence type="predicted"/>
<accession>A0A7M3PQD2</accession>
<gene>
    <name evidence="1" type="ORF">SAMEA4370290_00024</name>
</gene>
<geneLocation type="plasmid" evidence="1">
    <name>1</name>
</geneLocation>
<name>A0A7M3PQD2_ECOLX</name>
<dbReference type="AlphaFoldDB" id="A0A7M3PQD2"/>
<reference evidence="1" key="1">
    <citation type="submission" date="2019-06" db="EMBL/GenBank/DDBJ databases">
        <authorList>
            <consortium name="Pathogen Informatics"/>
        </authorList>
    </citation>
    <scope>NUCLEOTIDE SEQUENCE [LARGE SCALE GENOMIC DNA]</scope>
    <source>
        <strain evidence="1">VRES-hospital6495107</strain>
        <plasmid evidence="1">1</plasmid>
    </source>
</reference>
<dbReference type="EMBL" id="LR595871">
    <property type="protein sequence ID" value="VUD38072.1"/>
    <property type="molecule type" value="Genomic_DNA"/>
</dbReference>
<sequence>MCSAQFSVITQEERLLDYIRRALDQGHSDYPMMSGCTRFMLSPDTRVVAVDLNNVAGDKTPAGRLRTGIMYPAGRDRIAGGDFVLPQYQEEIRKNLDPRYHEVIFRRIEQLDQEVKTKVYDELHNAKGINFHLGSPGHPGAGAA</sequence>
<keyword evidence="1" id="KW-0614">Plasmid</keyword>